<feature type="region of interest" description="Disordered" evidence="1">
    <location>
        <begin position="1"/>
        <end position="306"/>
    </location>
</feature>
<evidence type="ECO:0000313" key="3">
    <source>
        <dbReference type="RefSeq" id="XP_030615982.1"/>
    </source>
</evidence>
<feature type="compositionally biased region" description="Polar residues" evidence="1">
    <location>
        <begin position="17"/>
        <end position="32"/>
    </location>
</feature>
<accession>A0A7F8K8A9</accession>
<sequence length="326" mass="34167">MKKFQPDTPVFIEIKSLSDSPHSGAEQPTPQQACHKRRVQNFAQLEGSPDATQDSRLRGGRPGRGSSPGRGSGKSPPSPPLRTDTPRGRLPEGPSGVGQPRPGGKLARRGERASARGRPSAAPSPTPRRKSHLPRRALEAPGGHGGDGGERGPAGRGEGCSAPRAPPAPSRQPHPRRRPARSQPLRLRQAAPGQWGQKLVRQPRRGASEPAGGGRGSARQSVRARRERLPARPAPSSKAPPPPPRLRPLLASPPAPGDRRRHPVGGFPCPGSGARRRPGPGEGEEKGEGRGVDGRQGRRLRGGELLGEENVRLGGALGGGGGARRT</sequence>
<dbReference type="InParanoid" id="A0A7F8K8A9"/>
<dbReference type="KEGG" id="dle:111171597"/>
<feature type="compositionally biased region" description="Basic and acidic residues" evidence="1">
    <location>
        <begin position="283"/>
        <end position="296"/>
    </location>
</feature>
<proteinExistence type="predicted"/>
<dbReference type="GeneID" id="111171597"/>
<reference evidence="3" key="1">
    <citation type="submission" date="2025-08" db="UniProtKB">
        <authorList>
            <consortium name="RefSeq"/>
        </authorList>
    </citation>
    <scope>IDENTIFICATION</scope>
    <source>
        <tissue evidence="3">Blood</tissue>
    </source>
</reference>
<evidence type="ECO:0000313" key="2">
    <source>
        <dbReference type="Proteomes" id="UP000248483"/>
    </source>
</evidence>
<feature type="compositionally biased region" description="Gly residues" evidence="1">
    <location>
        <begin position="60"/>
        <end position="72"/>
    </location>
</feature>
<dbReference type="AlphaFoldDB" id="A0A7F8K8A9"/>
<dbReference type="Proteomes" id="UP000248483">
    <property type="component" value="Unplaced"/>
</dbReference>
<name>A0A7F8K8A9_DELLE</name>
<organism evidence="2 3">
    <name type="scientific">Delphinapterus leucas</name>
    <name type="common">Beluga whale</name>
    <dbReference type="NCBI Taxonomy" id="9749"/>
    <lineage>
        <taxon>Eukaryota</taxon>
        <taxon>Metazoa</taxon>
        <taxon>Chordata</taxon>
        <taxon>Craniata</taxon>
        <taxon>Vertebrata</taxon>
        <taxon>Euteleostomi</taxon>
        <taxon>Mammalia</taxon>
        <taxon>Eutheria</taxon>
        <taxon>Laurasiatheria</taxon>
        <taxon>Artiodactyla</taxon>
        <taxon>Whippomorpha</taxon>
        <taxon>Cetacea</taxon>
        <taxon>Odontoceti</taxon>
        <taxon>Monodontidae</taxon>
        <taxon>Delphinapterus</taxon>
    </lineage>
</organism>
<feature type="compositionally biased region" description="Gly residues" evidence="1">
    <location>
        <begin position="142"/>
        <end position="158"/>
    </location>
</feature>
<protein>
    <submittedName>
        <fullName evidence="3">Uncharacterized protein LOC111171597</fullName>
    </submittedName>
</protein>
<dbReference type="RefSeq" id="XP_030615982.1">
    <property type="nucleotide sequence ID" value="XM_030760122.1"/>
</dbReference>
<evidence type="ECO:0000256" key="1">
    <source>
        <dbReference type="SAM" id="MobiDB-lite"/>
    </source>
</evidence>
<feature type="compositionally biased region" description="Pro residues" evidence="1">
    <location>
        <begin position="238"/>
        <end position="256"/>
    </location>
</feature>
<keyword evidence="2" id="KW-1185">Reference proteome</keyword>
<gene>
    <name evidence="3" type="primary">LOC111171597</name>
</gene>